<feature type="domain" description="Transposase IS204/IS1001/IS1096/IS1165 DDE" evidence="1">
    <location>
        <begin position="45"/>
        <end position="135"/>
    </location>
</feature>
<dbReference type="OrthoDB" id="292435at2"/>
<proteinExistence type="predicted"/>
<dbReference type="Proteomes" id="UP000315010">
    <property type="component" value="Unassembled WGS sequence"/>
</dbReference>
<dbReference type="InterPro" id="IPR002560">
    <property type="entry name" value="Transposase_DDE"/>
</dbReference>
<name>A0A5C5Z3K9_9BACT</name>
<dbReference type="EMBL" id="SJPJ01000001">
    <property type="protein sequence ID" value="TWT81547.1"/>
    <property type="molecule type" value="Genomic_DNA"/>
</dbReference>
<gene>
    <name evidence="2" type="ORF">CA13_30000</name>
</gene>
<keyword evidence="3" id="KW-1185">Reference proteome</keyword>
<dbReference type="PANTHER" id="PTHR33498">
    <property type="entry name" value="TRANSPOSASE FOR INSERTION SEQUENCE ELEMENT IS1557"/>
    <property type="match status" value="1"/>
</dbReference>
<reference evidence="2 3" key="1">
    <citation type="submission" date="2019-02" db="EMBL/GenBank/DDBJ databases">
        <title>Deep-cultivation of Planctomycetes and their phenomic and genomic characterization uncovers novel biology.</title>
        <authorList>
            <person name="Wiegand S."/>
            <person name="Jogler M."/>
            <person name="Boedeker C."/>
            <person name="Pinto D."/>
            <person name="Vollmers J."/>
            <person name="Rivas-Marin E."/>
            <person name="Kohn T."/>
            <person name="Peeters S.H."/>
            <person name="Heuer A."/>
            <person name="Rast P."/>
            <person name="Oberbeckmann S."/>
            <person name="Bunk B."/>
            <person name="Jeske O."/>
            <person name="Meyerdierks A."/>
            <person name="Storesund J.E."/>
            <person name="Kallscheuer N."/>
            <person name="Luecker S."/>
            <person name="Lage O.M."/>
            <person name="Pohl T."/>
            <person name="Merkel B.J."/>
            <person name="Hornburger P."/>
            <person name="Mueller R.-W."/>
            <person name="Bruemmer F."/>
            <person name="Labrenz M."/>
            <person name="Spormann A.M."/>
            <person name="Op Den Camp H."/>
            <person name="Overmann J."/>
            <person name="Amann R."/>
            <person name="Jetten M.S.M."/>
            <person name="Mascher T."/>
            <person name="Medema M.H."/>
            <person name="Devos D.P."/>
            <person name="Kaster A.-K."/>
            <person name="Ovreas L."/>
            <person name="Rohde M."/>
            <person name="Galperin M.Y."/>
            <person name="Jogler C."/>
        </authorList>
    </citation>
    <scope>NUCLEOTIDE SEQUENCE [LARGE SCALE GENOMIC DNA]</scope>
    <source>
        <strain evidence="2 3">CA13</strain>
    </source>
</reference>
<organism evidence="2 3">
    <name type="scientific">Novipirellula herctigrandis</name>
    <dbReference type="NCBI Taxonomy" id="2527986"/>
    <lineage>
        <taxon>Bacteria</taxon>
        <taxon>Pseudomonadati</taxon>
        <taxon>Planctomycetota</taxon>
        <taxon>Planctomycetia</taxon>
        <taxon>Pirellulales</taxon>
        <taxon>Pirellulaceae</taxon>
        <taxon>Novipirellula</taxon>
    </lineage>
</organism>
<protein>
    <recommendedName>
        <fullName evidence="1">Transposase IS204/IS1001/IS1096/IS1165 DDE domain-containing protein</fullName>
    </recommendedName>
</protein>
<dbReference type="RefSeq" id="WP_146397523.1">
    <property type="nucleotide sequence ID" value="NZ_SJPJ01000001.1"/>
</dbReference>
<accession>A0A5C5Z3K9</accession>
<dbReference type="AlphaFoldDB" id="A0A5C5Z3K9"/>
<evidence type="ECO:0000259" key="1">
    <source>
        <dbReference type="Pfam" id="PF01610"/>
    </source>
</evidence>
<sequence length="147" mass="17089">MQEKDFCQQILGLESSWFVAEVEDRYRQAATGDATTRNRREVICQRAELLRELWHHETVAQAKAYFDAWYRSVIHTKLAPMKKFARTINERLSNVVSYCTHGFTNALAEGINSKIQSVKRRVGGYRNKDNYKTAICFYFGGLDLHPH</sequence>
<dbReference type="PANTHER" id="PTHR33498:SF1">
    <property type="entry name" value="TRANSPOSASE FOR INSERTION SEQUENCE ELEMENT IS1557"/>
    <property type="match status" value="1"/>
</dbReference>
<comment type="caution">
    <text evidence="2">The sequence shown here is derived from an EMBL/GenBank/DDBJ whole genome shotgun (WGS) entry which is preliminary data.</text>
</comment>
<evidence type="ECO:0000313" key="3">
    <source>
        <dbReference type="Proteomes" id="UP000315010"/>
    </source>
</evidence>
<evidence type="ECO:0000313" key="2">
    <source>
        <dbReference type="EMBL" id="TWT81547.1"/>
    </source>
</evidence>
<dbReference type="Pfam" id="PF01610">
    <property type="entry name" value="DDE_Tnp_ISL3"/>
    <property type="match status" value="1"/>
</dbReference>
<dbReference type="InterPro" id="IPR047951">
    <property type="entry name" value="Transpos_ISL3"/>
</dbReference>